<name>A0ABT7CYE9_9BACT</name>
<evidence type="ECO:0000313" key="3">
    <source>
        <dbReference type="Proteomes" id="UP001228581"/>
    </source>
</evidence>
<protein>
    <submittedName>
        <fullName evidence="2">SymE family type I addiction module toxin</fullName>
    </submittedName>
</protein>
<organism evidence="2 3">
    <name type="scientific">Xanthocytophaga flava</name>
    <dbReference type="NCBI Taxonomy" id="3048013"/>
    <lineage>
        <taxon>Bacteria</taxon>
        <taxon>Pseudomonadati</taxon>
        <taxon>Bacteroidota</taxon>
        <taxon>Cytophagia</taxon>
        <taxon>Cytophagales</taxon>
        <taxon>Rhodocytophagaceae</taxon>
        <taxon>Xanthocytophaga</taxon>
    </lineage>
</organism>
<gene>
    <name evidence="2" type="ORF">QNI19_38070</name>
</gene>
<evidence type="ECO:0000259" key="1">
    <source>
        <dbReference type="Pfam" id="PF08845"/>
    </source>
</evidence>
<feature type="domain" description="Toxin SymE-like" evidence="1">
    <location>
        <begin position="11"/>
        <end position="63"/>
    </location>
</feature>
<accession>A0ABT7CYE9</accession>
<dbReference type="RefSeq" id="WP_314005592.1">
    <property type="nucleotide sequence ID" value="NZ_JASJOT010000060.1"/>
</dbReference>
<sequence>MHKPRNPKKDRKLKVSASYRRRKYGRSAFVPQLTLSGAWLAAAGFAPGDPVVVQVEDDQIRITRMPGS</sequence>
<keyword evidence="3" id="KW-1185">Reference proteome</keyword>
<evidence type="ECO:0000313" key="2">
    <source>
        <dbReference type="EMBL" id="MDJ1498799.1"/>
    </source>
</evidence>
<proteinExistence type="predicted"/>
<dbReference type="Pfam" id="PF08845">
    <property type="entry name" value="SymE_toxin"/>
    <property type="match status" value="1"/>
</dbReference>
<dbReference type="Proteomes" id="UP001228581">
    <property type="component" value="Unassembled WGS sequence"/>
</dbReference>
<comment type="caution">
    <text evidence="2">The sequence shown here is derived from an EMBL/GenBank/DDBJ whole genome shotgun (WGS) entry which is preliminary data.</text>
</comment>
<reference evidence="2 3" key="1">
    <citation type="submission" date="2023-05" db="EMBL/GenBank/DDBJ databases">
        <authorList>
            <person name="Zhang X."/>
        </authorList>
    </citation>
    <scope>NUCLEOTIDE SEQUENCE [LARGE SCALE GENOMIC DNA]</scope>
    <source>
        <strain evidence="2 3">DM2B3-1</strain>
    </source>
</reference>
<dbReference type="EMBL" id="JASJOT010000060">
    <property type="protein sequence ID" value="MDJ1498799.1"/>
    <property type="molecule type" value="Genomic_DNA"/>
</dbReference>
<dbReference type="InterPro" id="IPR014944">
    <property type="entry name" value="Toxin_SymE-like"/>
</dbReference>